<evidence type="ECO:0000256" key="1">
    <source>
        <dbReference type="ARBA" id="ARBA00022679"/>
    </source>
</evidence>
<sequence length="372" mass="40111">MLADMGADVIKVEAPAGDENRKWGPFNQDRESCNYLSVNRGKRGIALDLKSEQARGILYALIAKADVLISSFLPATADALGVGDACLRERFPRLVIVNISAFGHRGALAGSPGYDTLAQAFSGIMSITGEADGMGVRAGVSFVDMATGVYAYSGVLTALEHRRKTGHGTVVRVSLLETAISMLGYHAVGWLEAGALPFKQGSGIWHLVPYQSFKCQDGEILTGALNDHTWTNLCTALSLHDFAQSAALRSNEGRVQNRQQIVQALQDLFLTRPVDHWVAVLEQHRVPVTVVNTIDKSLAHPQVVDNEMVIELQKAGGTRVRLLRTPFSLDDAHCRSDVAPPALGQHSEAILRDELGLASADIEALKKQGAVK</sequence>
<evidence type="ECO:0000313" key="3">
    <source>
        <dbReference type="Proteomes" id="UP001501706"/>
    </source>
</evidence>
<gene>
    <name evidence="2" type="ORF">GCM10009097_02600</name>
</gene>
<proteinExistence type="predicted"/>
<evidence type="ECO:0000313" key="2">
    <source>
        <dbReference type="EMBL" id="GAA0490547.1"/>
    </source>
</evidence>
<dbReference type="InterPro" id="IPR050483">
    <property type="entry name" value="CoA-transferase_III_domain"/>
</dbReference>
<dbReference type="SUPFAM" id="SSF89796">
    <property type="entry name" value="CoA-transferase family III (CaiB/BaiF)"/>
    <property type="match status" value="1"/>
</dbReference>
<dbReference type="PANTHER" id="PTHR48207:SF3">
    <property type="entry name" value="SUCCINATE--HYDROXYMETHYLGLUTARATE COA-TRANSFERASE"/>
    <property type="match status" value="1"/>
</dbReference>
<dbReference type="InterPro" id="IPR023606">
    <property type="entry name" value="CoA-Trfase_III_dom_1_sf"/>
</dbReference>
<dbReference type="EMBL" id="BAAAEN010000001">
    <property type="protein sequence ID" value="GAA0490547.1"/>
    <property type="molecule type" value="Genomic_DNA"/>
</dbReference>
<keyword evidence="3" id="KW-1185">Reference proteome</keyword>
<reference evidence="2 3" key="1">
    <citation type="journal article" date="2019" name="Int. J. Syst. Evol. Microbiol.">
        <title>The Global Catalogue of Microorganisms (GCM) 10K type strain sequencing project: providing services to taxonomists for standard genome sequencing and annotation.</title>
        <authorList>
            <consortium name="The Broad Institute Genomics Platform"/>
            <consortium name="The Broad Institute Genome Sequencing Center for Infectious Disease"/>
            <person name="Wu L."/>
            <person name="Ma J."/>
        </authorList>
    </citation>
    <scope>NUCLEOTIDE SEQUENCE [LARGE SCALE GENOMIC DNA]</scope>
    <source>
        <strain evidence="2 3">JCM 14330</strain>
    </source>
</reference>
<organism evidence="2 3">
    <name type="scientific">Pigmentiphaga daeguensis</name>
    <dbReference type="NCBI Taxonomy" id="414049"/>
    <lineage>
        <taxon>Bacteria</taxon>
        <taxon>Pseudomonadati</taxon>
        <taxon>Pseudomonadota</taxon>
        <taxon>Betaproteobacteria</taxon>
        <taxon>Burkholderiales</taxon>
        <taxon>Alcaligenaceae</taxon>
        <taxon>Pigmentiphaga</taxon>
    </lineage>
</organism>
<comment type="caution">
    <text evidence="2">The sequence shown here is derived from an EMBL/GenBank/DDBJ whole genome shotgun (WGS) entry which is preliminary data.</text>
</comment>
<name>A0ABN1B5A8_9BURK</name>
<dbReference type="GO" id="GO:0016740">
    <property type="term" value="F:transferase activity"/>
    <property type="evidence" value="ECO:0007669"/>
    <property type="project" value="UniProtKB-KW"/>
</dbReference>
<accession>A0ABN1B5A8</accession>
<dbReference type="InterPro" id="IPR003673">
    <property type="entry name" value="CoA-Trfase_fam_III"/>
</dbReference>
<dbReference type="InterPro" id="IPR044855">
    <property type="entry name" value="CoA-Trfase_III_dom3_sf"/>
</dbReference>
<keyword evidence="1 2" id="KW-0808">Transferase</keyword>
<dbReference type="Gene3D" id="3.30.1540.10">
    <property type="entry name" value="formyl-coa transferase, domain 3"/>
    <property type="match status" value="1"/>
</dbReference>
<protein>
    <submittedName>
        <fullName evidence="2">CoA transferase</fullName>
    </submittedName>
</protein>
<dbReference type="Proteomes" id="UP001501706">
    <property type="component" value="Unassembled WGS sequence"/>
</dbReference>
<dbReference type="PANTHER" id="PTHR48207">
    <property type="entry name" value="SUCCINATE--HYDROXYMETHYLGLUTARATE COA-TRANSFERASE"/>
    <property type="match status" value="1"/>
</dbReference>
<dbReference type="Gene3D" id="3.40.50.10540">
    <property type="entry name" value="Crotonobetainyl-coa:carnitine coa-transferase, domain 1"/>
    <property type="match status" value="1"/>
</dbReference>
<dbReference type="Pfam" id="PF02515">
    <property type="entry name" value="CoA_transf_3"/>
    <property type="match status" value="1"/>
</dbReference>